<evidence type="ECO:0000313" key="3">
    <source>
        <dbReference type="Proteomes" id="UP001501746"/>
    </source>
</evidence>
<name>A0ABP4Z297_9MICO</name>
<feature type="transmembrane region" description="Helical" evidence="1">
    <location>
        <begin position="28"/>
        <end position="52"/>
    </location>
</feature>
<gene>
    <name evidence="2" type="ORF">GCM10009750_24810</name>
</gene>
<reference evidence="3" key="1">
    <citation type="journal article" date="2019" name="Int. J. Syst. Evol. Microbiol.">
        <title>The Global Catalogue of Microorganisms (GCM) 10K type strain sequencing project: providing services to taxonomists for standard genome sequencing and annotation.</title>
        <authorList>
            <consortium name="The Broad Institute Genomics Platform"/>
            <consortium name="The Broad Institute Genome Sequencing Center for Infectious Disease"/>
            <person name="Wu L."/>
            <person name="Ma J."/>
        </authorList>
    </citation>
    <scope>NUCLEOTIDE SEQUENCE [LARGE SCALE GENOMIC DNA]</scope>
    <source>
        <strain evidence="3">JCM 14323</strain>
    </source>
</reference>
<comment type="caution">
    <text evidence="2">The sequence shown here is derived from an EMBL/GenBank/DDBJ whole genome shotgun (WGS) entry which is preliminary data.</text>
</comment>
<protein>
    <submittedName>
        <fullName evidence="2">YdcF family protein</fullName>
    </submittedName>
</protein>
<evidence type="ECO:0000313" key="2">
    <source>
        <dbReference type="EMBL" id="GAA1838296.1"/>
    </source>
</evidence>
<keyword evidence="1" id="KW-0472">Membrane</keyword>
<keyword evidence="3" id="KW-1185">Reference proteome</keyword>
<accession>A0ABP4Z297</accession>
<keyword evidence="1" id="KW-0812">Transmembrane</keyword>
<dbReference type="Proteomes" id="UP001501746">
    <property type="component" value="Unassembled WGS sequence"/>
</dbReference>
<dbReference type="EMBL" id="BAAANK010000006">
    <property type="protein sequence ID" value="GAA1838296.1"/>
    <property type="molecule type" value="Genomic_DNA"/>
</dbReference>
<evidence type="ECO:0000256" key="1">
    <source>
        <dbReference type="SAM" id="Phobius"/>
    </source>
</evidence>
<organism evidence="2 3">
    <name type="scientific">Agromyces salentinus</name>
    <dbReference type="NCBI Taxonomy" id="269421"/>
    <lineage>
        <taxon>Bacteria</taxon>
        <taxon>Bacillati</taxon>
        <taxon>Actinomycetota</taxon>
        <taxon>Actinomycetes</taxon>
        <taxon>Micrococcales</taxon>
        <taxon>Microbacteriaceae</taxon>
        <taxon>Agromyces</taxon>
    </lineage>
</organism>
<proteinExistence type="predicted"/>
<keyword evidence="1" id="KW-1133">Transmembrane helix</keyword>
<sequence>MRGSAAVAPPPTRVSVRATGNPVIRRRLLIALVSLLGAAALVAGIGAPVYVFPPVAAVPERADAVFILGPARAERFELARQLIDDGVVDRMVVSVPADVLESPRETGRYRNCNLPGGDVTCVDAEPSTTRGEARMLASLAAEQGWERVIVITRTPHIVRTRVLFDRCFDGDLAVIDSREPITLAGWAREYAYQTAAFAKVLTTTEC</sequence>